<organism evidence="1 2">
    <name type="scientific">Dendrolimus kikuchii</name>
    <dbReference type="NCBI Taxonomy" id="765133"/>
    <lineage>
        <taxon>Eukaryota</taxon>
        <taxon>Metazoa</taxon>
        <taxon>Ecdysozoa</taxon>
        <taxon>Arthropoda</taxon>
        <taxon>Hexapoda</taxon>
        <taxon>Insecta</taxon>
        <taxon>Pterygota</taxon>
        <taxon>Neoptera</taxon>
        <taxon>Endopterygota</taxon>
        <taxon>Lepidoptera</taxon>
        <taxon>Glossata</taxon>
        <taxon>Ditrysia</taxon>
        <taxon>Bombycoidea</taxon>
        <taxon>Lasiocampidae</taxon>
        <taxon>Dendrolimus</taxon>
    </lineage>
</organism>
<evidence type="ECO:0000313" key="2">
    <source>
        <dbReference type="Proteomes" id="UP000824533"/>
    </source>
</evidence>
<dbReference type="Proteomes" id="UP000824533">
    <property type="component" value="Linkage Group LG02"/>
</dbReference>
<proteinExistence type="predicted"/>
<comment type="caution">
    <text evidence="1">The sequence shown here is derived from an EMBL/GenBank/DDBJ whole genome shotgun (WGS) entry which is preliminary data.</text>
</comment>
<name>A0ACC1DIM6_9NEOP</name>
<reference evidence="1 2" key="1">
    <citation type="journal article" date="2021" name="Front. Genet.">
        <title>Chromosome-Level Genome Assembly Reveals Significant Gene Expansion in the Toll and IMD Signaling Pathways of Dendrolimus kikuchii.</title>
        <authorList>
            <person name="Zhou J."/>
            <person name="Wu P."/>
            <person name="Xiong Z."/>
            <person name="Liu N."/>
            <person name="Zhao N."/>
            <person name="Ji M."/>
            <person name="Qiu Y."/>
            <person name="Yang B."/>
        </authorList>
    </citation>
    <scope>NUCLEOTIDE SEQUENCE [LARGE SCALE GENOMIC DNA]</scope>
    <source>
        <strain evidence="1">Ann1</strain>
    </source>
</reference>
<evidence type="ECO:0000313" key="1">
    <source>
        <dbReference type="EMBL" id="KAJ0183277.1"/>
    </source>
</evidence>
<keyword evidence="2" id="KW-1185">Reference proteome</keyword>
<protein>
    <submittedName>
        <fullName evidence="1">Uncharacterized protein</fullName>
    </submittedName>
</protein>
<dbReference type="EMBL" id="CM034388">
    <property type="protein sequence ID" value="KAJ0183277.1"/>
    <property type="molecule type" value="Genomic_DNA"/>
</dbReference>
<accession>A0ACC1DIM6</accession>
<sequence length="521" mass="57129">MQCATCELAMTGGGWRGQRVRGAAGVLLCERAGRGGARRTAPLGWCQWCARARHCQYGVCSGTLVVFASCDNRNHCRRSAIATMRVLRGGFPCRSICNWITWTLFVMLMTTTVSVAPPDSLKLVWLSNTSLTCNDGTPAGFYFRRGSNAQHWVMYLEGGGYCWDANSCRARWRRRPSLMSSSRWPRARRAPALLSADPTANPLWYTSNHVLLPYCTSDMWAGTRTTPHTTDGFAFAGRLIVRAVLSELLRTGLTGRLLLIGSSAGGAGVMLHADATRRALRNRGVRVAAIADSGWFLDRPSRARRAPAATVARLGHSLWRGIPPTSCVRNNPAEPWLCYFGYRLYPHIRTPLFIFQYLFDSAQLAAEGVRAPRTRSQWDAVHATGAALRSSLETVRSAFAPACLAHGALARPEWIAINVSGVSLPKAIACWERRLRSERGGRRPPGGCAPRRLLERCSWPQCNGSCPRLRDPRTGEEVALAALLQSFGLDVRGAAAAMGLDARALSRMSRAELLPLLAPHT</sequence>
<gene>
    <name evidence="1" type="ORF">K1T71_001253</name>
</gene>